<sequence length="77" mass="8553">MQTTIVIPFLLHFSEAAPQSQYGDDTIYETVSKTSTDGVIDDDVADDTDLSSEADWDDQTGLIADSGTRDDEDYSRW</sequence>
<feature type="region of interest" description="Disordered" evidence="1">
    <location>
        <begin position="49"/>
        <end position="77"/>
    </location>
</feature>
<protein>
    <submittedName>
        <fullName evidence="2">Uncharacterized protein</fullName>
    </submittedName>
</protein>
<dbReference type="EMBL" id="AP019376">
    <property type="protein sequence ID" value="BBH91715.1"/>
    <property type="molecule type" value="Genomic_DNA"/>
</dbReference>
<evidence type="ECO:0000256" key="1">
    <source>
        <dbReference type="SAM" id="MobiDB-lite"/>
    </source>
</evidence>
<reference evidence="2" key="1">
    <citation type="submission" date="2018-12" db="EMBL/GenBank/DDBJ databases">
        <title>Novel natural products biosynthetic potential of the class Ktedonobacteria.</title>
        <authorList>
            <person name="Zheng Y."/>
            <person name="Saitou A."/>
            <person name="Wang C.M."/>
            <person name="Toyoda A."/>
            <person name="Minakuchi Y."/>
            <person name="Sekiguchi Y."/>
            <person name="Ueda K."/>
            <person name="Takano H."/>
            <person name="Sakai Y."/>
            <person name="Yokota A."/>
            <person name="Yabe S."/>
        </authorList>
    </citation>
    <scope>NUCLEOTIDE SEQUENCE</scope>
    <source>
        <strain evidence="2">COM3</strain>
    </source>
</reference>
<name>A0A455SZZ3_9CHLR</name>
<evidence type="ECO:0000313" key="2">
    <source>
        <dbReference type="EMBL" id="BBH91715.1"/>
    </source>
</evidence>
<feature type="compositionally biased region" description="Acidic residues" evidence="1">
    <location>
        <begin position="49"/>
        <end position="58"/>
    </location>
</feature>
<dbReference type="AlphaFoldDB" id="A0A455SZZ3"/>
<gene>
    <name evidence="2" type="ORF">KTC_64660</name>
</gene>
<organism evidence="2">
    <name type="scientific">Thermosporothrix sp. COM3</name>
    <dbReference type="NCBI Taxonomy" id="2490863"/>
    <lineage>
        <taxon>Bacteria</taxon>
        <taxon>Bacillati</taxon>
        <taxon>Chloroflexota</taxon>
        <taxon>Ktedonobacteria</taxon>
        <taxon>Ktedonobacterales</taxon>
        <taxon>Thermosporotrichaceae</taxon>
        <taxon>Thermosporothrix</taxon>
    </lineage>
</organism>
<proteinExistence type="predicted"/>
<accession>A0A455SZZ3</accession>